<dbReference type="EMBL" id="JNGW01000073">
    <property type="protein sequence ID" value="KDR52178.1"/>
    <property type="molecule type" value="Genomic_DNA"/>
</dbReference>
<organism evidence="2 3">
    <name type="scientific">Hoylesella loescheii DSM 19665 = JCM 12249 = ATCC 15930</name>
    <dbReference type="NCBI Taxonomy" id="1122985"/>
    <lineage>
        <taxon>Bacteria</taxon>
        <taxon>Pseudomonadati</taxon>
        <taxon>Bacteroidota</taxon>
        <taxon>Bacteroidia</taxon>
        <taxon>Bacteroidales</taxon>
        <taxon>Prevotellaceae</taxon>
        <taxon>Hoylesella</taxon>
    </lineage>
</organism>
<reference evidence="2 3" key="1">
    <citation type="submission" date="2013-08" db="EMBL/GenBank/DDBJ databases">
        <authorList>
            <person name="Weinstock G."/>
            <person name="Sodergren E."/>
            <person name="Wylie T."/>
            <person name="Fulton L."/>
            <person name="Fulton R."/>
            <person name="Fronick C."/>
            <person name="O'Laughlin M."/>
            <person name="Godfrey J."/>
            <person name="Miner T."/>
            <person name="Herter B."/>
            <person name="Appelbaum E."/>
            <person name="Cordes M."/>
            <person name="Lek S."/>
            <person name="Wollam A."/>
            <person name="Pepin K.H."/>
            <person name="Palsikar V.B."/>
            <person name="Mitreva M."/>
            <person name="Wilson R.K."/>
        </authorList>
    </citation>
    <scope>NUCLEOTIDE SEQUENCE [LARGE SCALE GENOMIC DNA]</scope>
    <source>
        <strain evidence="2 3">ATCC 15930</strain>
    </source>
</reference>
<dbReference type="HOGENOM" id="CLU_3064761_0_0_10"/>
<sequence>MTWNEADTNILMYRKQNGANTKAIKRDTLDRVQPPDCLTTDGARQVKPSPRNG</sequence>
<keyword evidence="3" id="KW-1185">Reference proteome</keyword>
<proteinExistence type="predicted"/>
<dbReference type="AlphaFoldDB" id="A0A069QH62"/>
<dbReference type="Proteomes" id="UP000027442">
    <property type="component" value="Unassembled WGS sequence"/>
</dbReference>
<comment type="caution">
    <text evidence="2">The sequence shown here is derived from an EMBL/GenBank/DDBJ whole genome shotgun (WGS) entry which is preliminary data.</text>
</comment>
<name>A0A069QH62_HOYLO</name>
<evidence type="ECO:0000313" key="2">
    <source>
        <dbReference type="EMBL" id="KDR52178.1"/>
    </source>
</evidence>
<accession>A0A069QH62</accession>
<protein>
    <submittedName>
        <fullName evidence="2">Uncharacterized protein</fullName>
    </submittedName>
</protein>
<evidence type="ECO:0000313" key="3">
    <source>
        <dbReference type="Proteomes" id="UP000027442"/>
    </source>
</evidence>
<dbReference type="PATRIC" id="fig|1122985.7.peg.1780"/>
<feature type="region of interest" description="Disordered" evidence="1">
    <location>
        <begin position="25"/>
        <end position="53"/>
    </location>
</feature>
<gene>
    <name evidence="2" type="ORF">HMPREF1991_01711</name>
</gene>
<evidence type="ECO:0000256" key="1">
    <source>
        <dbReference type="SAM" id="MobiDB-lite"/>
    </source>
</evidence>